<accession>A0A6M1SW06</accession>
<keyword evidence="3" id="KW-1185">Reference proteome</keyword>
<dbReference type="InterPro" id="IPR001173">
    <property type="entry name" value="Glyco_trans_2-like"/>
</dbReference>
<dbReference type="CDD" id="cd00761">
    <property type="entry name" value="Glyco_tranf_GTA_type"/>
    <property type="match status" value="1"/>
</dbReference>
<dbReference type="AlphaFoldDB" id="A0A6M1SW06"/>
<sequence length="286" mass="31776">MIVTLGITSYNSENTILRAINSAQHQEWSDLEIVVVDDQSTDGSWDTLRALAAMDSRIKLVRHSTNKGVAASRNTIIANASGCFVAFLDDDDVAMVDRIRAQVERTLLYEAASGARLVFCYSERLVIKGENSPVHVKSAIGNASPEPFGPAVADHVLGLPDCGEQFVFGLMGSGTMMARRTTFEAVGRFDEKFRRFEEQDYAIRAALVGAHFISVNRPLITQYLTQRVDKSGSKPLHYALLLRDKHHAYLKQRGLYQASRMFARSDFWGSKSAILGAAFTGHWLMR</sequence>
<dbReference type="GO" id="GO:0016758">
    <property type="term" value="F:hexosyltransferase activity"/>
    <property type="evidence" value="ECO:0007669"/>
    <property type="project" value="UniProtKB-ARBA"/>
</dbReference>
<dbReference type="PANTHER" id="PTHR22916:SF3">
    <property type="entry name" value="UDP-GLCNAC:BETAGAL BETA-1,3-N-ACETYLGLUCOSAMINYLTRANSFERASE-LIKE PROTEIN 1"/>
    <property type="match status" value="1"/>
</dbReference>
<name>A0A6M1SW06_9HYPH</name>
<organism evidence="2 3">
    <name type="scientific">Devosia aurantiaca</name>
    <dbReference type="NCBI Taxonomy" id="2714858"/>
    <lineage>
        <taxon>Bacteria</taxon>
        <taxon>Pseudomonadati</taxon>
        <taxon>Pseudomonadota</taxon>
        <taxon>Alphaproteobacteria</taxon>
        <taxon>Hyphomicrobiales</taxon>
        <taxon>Devosiaceae</taxon>
        <taxon>Devosia</taxon>
    </lineage>
</organism>
<dbReference type="Pfam" id="PF00535">
    <property type="entry name" value="Glycos_transf_2"/>
    <property type="match status" value="1"/>
</dbReference>
<evidence type="ECO:0000313" key="3">
    <source>
        <dbReference type="Proteomes" id="UP000474802"/>
    </source>
</evidence>
<evidence type="ECO:0000313" key="2">
    <source>
        <dbReference type="EMBL" id="NGP18553.1"/>
    </source>
</evidence>
<dbReference type="SUPFAM" id="SSF53448">
    <property type="entry name" value="Nucleotide-diphospho-sugar transferases"/>
    <property type="match status" value="1"/>
</dbReference>
<protein>
    <submittedName>
        <fullName evidence="2">Glycosyltransferase family 2 protein</fullName>
    </submittedName>
</protein>
<reference evidence="2 3" key="1">
    <citation type="submission" date="2020-02" db="EMBL/GenBank/DDBJ databases">
        <authorList>
            <person name="Khan S.A."/>
            <person name="Jeon C.O."/>
            <person name="Chun B.H."/>
        </authorList>
    </citation>
    <scope>NUCLEOTIDE SEQUENCE [LARGE SCALE GENOMIC DNA]</scope>
    <source>
        <strain evidence="2 3">H239</strain>
    </source>
</reference>
<dbReference type="InterPro" id="IPR029044">
    <property type="entry name" value="Nucleotide-diphossugar_trans"/>
</dbReference>
<feature type="domain" description="Glycosyltransferase 2-like" evidence="1">
    <location>
        <begin position="6"/>
        <end position="122"/>
    </location>
</feature>
<evidence type="ECO:0000259" key="1">
    <source>
        <dbReference type="Pfam" id="PF00535"/>
    </source>
</evidence>
<keyword evidence="2" id="KW-0808">Transferase</keyword>
<comment type="caution">
    <text evidence="2">The sequence shown here is derived from an EMBL/GenBank/DDBJ whole genome shotgun (WGS) entry which is preliminary data.</text>
</comment>
<dbReference type="Gene3D" id="3.90.550.10">
    <property type="entry name" value="Spore Coat Polysaccharide Biosynthesis Protein SpsA, Chain A"/>
    <property type="match status" value="1"/>
</dbReference>
<dbReference type="PANTHER" id="PTHR22916">
    <property type="entry name" value="GLYCOSYLTRANSFERASE"/>
    <property type="match status" value="1"/>
</dbReference>
<dbReference type="EMBL" id="JAALFG010000003">
    <property type="protein sequence ID" value="NGP18553.1"/>
    <property type="molecule type" value="Genomic_DNA"/>
</dbReference>
<dbReference type="Proteomes" id="UP000474802">
    <property type="component" value="Unassembled WGS sequence"/>
</dbReference>
<gene>
    <name evidence="2" type="ORF">G5575_13640</name>
</gene>
<proteinExistence type="predicted"/>
<reference evidence="2 3" key="2">
    <citation type="submission" date="2020-03" db="EMBL/GenBank/DDBJ databases">
        <title>Devosia chinhatensis sp. nov., isolated from a hexachlorocyclohexane (HCH) dump site in India.</title>
        <authorList>
            <person name="Kumar M."/>
            <person name="Lal R."/>
        </authorList>
    </citation>
    <scope>NUCLEOTIDE SEQUENCE [LARGE SCALE GENOMIC DNA]</scope>
    <source>
        <strain evidence="2 3">H239</strain>
    </source>
</reference>
<dbReference type="RefSeq" id="WP_164534817.1">
    <property type="nucleotide sequence ID" value="NZ_JAALFG010000003.1"/>
</dbReference>